<accession>A0ABQ9FAX0</accession>
<dbReference type="PRINTS" id="PR00399">
    <property type="entry name" value="SYNAPTOTAGMN"/>
</dbReference>
<evidence type="ECO:0000256" key="1">
    <source>
        <dbReference type="ARBA" id="ARBA00022737"/>
    </source>
</evidence>
<keyword evidence="4" id="KW-1185">Reference proteome</keyword>
<dbReference type="InterPro" id="IPR001565">
    <property type="entry name" value="Synaptotagmin"/>
</dbReference>
<comment type="caution">
    <text evidence="3">The sequence shown here is derived from an EMBL/GenBank/DDBJ whole genome shotgun (WGS) entry which is preliminary data.</text>
</comment>
<dbReference type="Pfam" id="PF00168">
    <property type="entry name" value="C2"/>
    <property type="match status" value="2"/>
</dbReference>
<evidence type="ECO:0000259" key="2">
    <source>
        <dbReference type="PROSITE" id="PS50004"/>
    </source>
</evidence>
<dbReference type="PRINTS" id="PR00360">
    <property type="entry name" value="C2DOMAIN"/>
</dbReference>
<reference evidence="3 4" key="1">
    <citation type="submission" date="2022-12" db="EMBL/GenBank/DDBJ databases">
        <title>Chromosome-level genome of Tegillarca granosa.</title>
        <authorList>
            <person name="Kim J."/>
        </authorList>
    </citation>
    <scope>NUCLEOTIDE SEQUENCE [LARGE SCALE GENOMIC DNA]</scope>
    <source>
        <strain evidence="3">Teg-2019</strain>
        <tissue evidence="3">Adductor muscle</tissue>
    </source>
</reference>
<sequence>MLMDDSTEVEATAPPIDPSEGVDCKLGRIQIALSYDFQNLTLTLKIFQATSLPAKDFTGTSDPYVKVLLLPDKKHKLLTKVKKKNLNPRWNECFLFEDYDRFSRDDPIGETYIPLNEIDLSQSPSMWRFLQPCKDSRGKLGELLLSLCYQPSVGRLTVVVMKAKDLKAKDITGASVYNESFIYEIPWERIREAAVEVSVMDFDKVGRNELIGKIMLSSKSGPLETRHWNDMISKPRQQVAQWHLLKD</sequence>
<keyword evidence="1" id="KW-0677">Repeat</keyword>
<dbReference type="PANTHER" id="PTHR10024">
    <property type="entry name" value="SYNAPTOTAGMIN"/>
    <property type="match status" value="1"/>
</dbReference>
<gene>
    <name evidence="3" type="ORF">KUTeg_006649</name>
</gene>
<protein>
    <recommendedName>
        <fullName evidence="2">C2 domain-containing protein</fullName>
    </recommendedName>
</protein>
<proteinExistence type="predicted"/>
<name>A0ABQ9FAX0_TEGGR</name>
<dbReference type="SUPFAM" id="SSF49562">
    <property type="entry name" value="C2 domain (Calcium/lipid-binding domain, CaLB)"/>
    <property type="match status" value="2"/>
</dbReference>
<feature type="domain" description="C2" evidence="2">
    <location>
        <begin position="25"/>
        <end position="243"/>
    </location>
</feature>
<dbReference type="InterPro" id="IPR035892">
    <property type="entry name" value="C2_domain_sf"/>
</dbReference>
<dbReference type="EMBL" id="JARBDR010000337">
    <property type="protein sequence ID" value="KAJ8314499.1"/>
    <property type="molecule type" value="Genomic_DNA"/>
</dbReference>
<dbReference type="Gene3D" id="2.60.40.150">
    <property type="entry name" value="C2 domain"/>
    <property type="match status" value="3"/>
</dbReference>
<organism evidence="3 4">
    <name type="scientific">Tegillarca granosa</name>
    <name type="common">Malaysian cockle</name>
    <name type="synonym">Anadara granosa</name>
    <dbReference type="NCBI Taxonomy" id="220873"/>
    <lineage>
        <taxon>Eukaryota</taxon>
        <taxon>Metazoa</taxon>
        <taxon>Spiralia</taxon>
        <taxon>Lophotrochozoa</taxon>
        <taxon>Mollusca</taxon>
        <taxon>Bivalvia</taxon>
        <taxon>Autobranchia</taxon>
        <taxon>Pteriomorphia</taxon>
        <taxon>Arcoida</taxon>
        <taxon>Arcoidea</taxon>
        <taxon>Arcidae</taxon>
        <taxon>Tegillarca</taxon>
    </lineage>
</organism>
<dbReference type="PANTHER" id="PTHR10024:SF344">
    <property type="entry name" value="SYNAPTOTAGMIN-7"/>
    <property type="match status" value="1"/>
</dbReference>
<dbReference type="PROSITE" id="PS50004">
    <property type="entry name" value="C2"/>
    <property type="match status" value="1"/>
</dbReference>
<dbReference type="InterPro" id="IPR000008">
    <property type="entry name" value="C2_dom"/>
</dbReference>
<dbReference type="Proteomes" id="UP001217089">
    <property type="component" value="Unassembled WGS sequence"/>
</dbReference>
<evidence type="ECO:0000313" key="4">
    <source>
        <dbReference type="Proteomes" id="UP001217089"/>
    </source>
</evidence>
<evidence type="ECO:0000313" key="3">
    <source>
        <dbReference type="EMBL" id="KAJ8314499.1"/>
    </source>
</evidence>
<dbReference type="SMART" id="SM00239">
    <property type="entry name" value="C2"/>
    <property type="match status" value="2"/>
</dbReference>